<comment type="subcellular location">
    <subcellularLocation>
        <location evidence="1">Mitochondrion</location>
    </subcellularLocation>
</comment>
<dbReference type="GO" id="GO:0003924">
    <property type="term" value="F:GTPase activity"/>
    <property type="evidence" value="ECO:0007669"/>
    <property type="project" value="TreeGrafter"/>
</dbReference>
<keyword evidence="2" id="KW-0547">Nucleotide-binding</keyword>
<evidence type="ECO:0000256" key="4">
    <source>
        <dbReference type="ARBA" id="ARBA00022946"/>
    </source>
</evidence>
<dbReference type="EMBL" id="JXTB01000168">
    <property type="protein sequence ID" value="PON56717.1"/>
    <property type="molecule type" value="Genomic_DNA"/>
</dbReference>
<evidence type="ECO:0000256" key="5">
    <source>
        <dbReference type="ARBA" id="ARBA00023128"/>
    </source>
</evidence>
<dbReference type="PANTHER" id="PTHR45782:SF1">
    <property type="entry name" value="DAR GTPASE 2, MITOCHONDRIAL"/>
    <property type="match status" value="1"/>
</dbReference>
<keyword evidence="9" id="KW-1185">Reference proteome</keyword>
<keyword evidence="3" id="KW-0378">Hydrolase</keyword>
<reference evidence="9" key="1">
    <citation type="submission" date="2016-06" db="EMBL/GenBank/DDBJ databases">
        <title>Parallel loss of symbiosis genes in relatives of nitrogen-fixing non-legume Parasponia.</title>
        <authorList>
            <person name="Van Velzen R."/>
            <person name="Holmer R."/>
            <person name="Bu F."/>
            <person name="Rutten L."/>
            <person name="Van Zeijl A."/>
            <person name="Liu W."/>
            <person name="Santuari L."/>
            <person name="Cao Q."/>
            <person name="Sharma T."/>
            <person name="Shen D."/>
            <person name="Roswanjaya Y."/>
            <person name="Wardhani T."/>
            <person name="Kalhor M.S."/>
            <person name="Jansen J."/>
            <person name="Van den Hoogen J."/>
            <person name="Gungor B."/>
            <person name="Hartog M."/>
            <person name="Hontelez J."/>
            <person name="Verver J."/>
            <person name="Yang W.-C."/>
            <person name="Schijlen E."/>
            <person name="Repin R."/>
            <person name="Schilthuizen M."/>
            <person name="Schranz E."/>
            <person name="Heidstra R."/>
            <person name="Miyata K."/>
            <person name="Fedorova E."/>
            <person name="Kohlen W."/>
            <person name="Bisseling T."/>
            <person name="Smit S."/>
            <person name="Geurts R."/>
        </authorList>
    </citation>
    <scope>NUCLEOTIDE SEQUENCE [LARGE SCALE GENOMIC DNA]</scope>
    <source>
        <strain evidence="9">cv. WU1-14</strain>
    </source>
</reference>
<dbReference type="Proteomes" id="UP000237105">
    <property type="component" value="Unassembled WGS sequence"/>
</dbReference>
<dbReference type="PROSITE" id="PS51721">
    <property type="entry name" value="G_CP"/>
    <property type="match status" value="1"/>
</dbReference>
<sequence length="367" mass="41302">MATATLARQIGSAIAKAASPGRGWYGPHMAAASRAIAERIPLVDLVLEIRDARIPLSSEYEQLRKYRSSSRQIIVLNKIDLANRLQTKEWMNYFEQNNCISYGVNAHNKENIRQFLNFLQARVRELRKKDHSFTSTILLVGIPNVGKSALANSLHQIGRISAAEKGKLKHAMVSPHPGETKDISSLKIGSHPNIYVLDTPGVLPPEISDVEIFSKLALTGAINDCLVGGKELAQYLLAILNLSDKYKKWSRLTHNENERPWTDHKADCSSGFEKEMKRRRQYPTDHTQDFIVNDVRQTLFRKISSFDGNMDDGKDVARLIKAEMKALREAFRISADLTEDADYKVAGKLLNLFRTGRLGQYTLDSIP</sequence>
<dbReference type="PANTHER" id="PTHR45782">
    <property type="entry name" value="MITOCHONDRIAL RIBOSOME-ASSOCIATED GTPASE 1"/>
    <property type="match status" value="1"/>
</dbReference>
<dbReference type="InterPro" id="IPR030378">
    <property type="entry name" value="G_CP_dom"/>
</dbReference>
<evidence type="ECO:0000259" key="7">
    <source>
        <dbReference type="PROSITE" id="PS51721"/>
    </source>
</evidence>
<dbReference type="FunFam" id="3.40.50.300:FF:001008">
    <property type="entry name" value="Mitochondrial GTPase 1"/>
    <property type="match status" value="1"/>
</dbReference>
<feature type="domain" description="CP-type G" evidence="7">
    <location>
        <begin position="29"/>
        <end position="205"/>
    </location>
</feature>
<comment type="caution">
    <text evidence="8">The sequence shown here is derived from an EMBL/GenBank/DDBJ whole genome shotgun (WGS) entry which is preliminary data.</text>
</comment>
<dbReference type="OrthoDB" id="269151at2759"/>
<protein>
    <submittedName>
        <fullName evidence="8">GTP binding domain containing protein</fullName>
    </submittedName>
</protein>
<dbReference type="GO" id="GO:0032543">
    <property type="term" value="P:mitochondrial translation"/>
    <property type="evidence" value="ECO:0007669"/>
    <property type="project" value="TreeGrafter"/>
</dbReference>
<dbReference type="GO" id="GO:0005739">
    <property type="term" value="C:mitochondrion"/>
    <property type="evidence" value="ECO:0007669"/>
    <property type="project" value="UniProtKB-SubCell"/>
</dbReference>
<dbReference type="AlphaFoldDB" id="A0A2P5C6Q8"/>
<organism evidence="8 9">
    <name type="scientific">Parasponia andersonii</name>
    <name type="common">Sponia andersonii</name>
    <dbReference type="NCBI Taxonomy" id="3476"/>
    <lineage>
        <taxon>Eukaryota</taxon>
        <taxon>Viridiplantae</taxon>
        <taxon>Streptophyta</taxon>
        <taxon>Embryophyta</taxon>
        <taxon>Tracheophyta</taxon>
        <taxon>Spermatophyta</taxon>
        <taxon>Magnoliopsida</taxon>
        <taxon>eudicotyledons</taxon>
        <taxon>Gunneridae</taxon>
        <taxon>Pentapetalae</taxon>
        <taxon>rosids</taxon>
        <taxon>fabids</taxon>
        <taxon>Rosales</taxon>
        <taxon>Cannabaceae</taxon>
        <taxon>Parasponia</taxon>
    </lineage>
</organism>
<evidence type="ECO:0000256" key="1">
    <source>
        <dbReference type="ARBA" id="ARBA00004173"/>
    </source>
</evidence>
<dbReference type="CDD" id="cd01856">
    <property type="entry name" value="YlqF"/>
    <property type="match status" value="1"/>
</dbReference>
<dbReference type="InterPro" id="IPR006073">
    <property type="entry name" value="GTP-bd"/>
</dbReference>
<gene>
    <name evidence="8" type="ORF">PanWU01x14_179350</name>
</gene>
<proteinExistence type="predicted"/>
<keyword evidence="5" id="KW-0496">Mitochondrion</keyword>
<evidence type="ECO:0000313" key="8">
    <source>
        <dbReference type="EMBL" id="PON56717.1"/>
    </source>
</evidence>
<keyword evidence="4" id="KW-0809">Transit peptide</keyword>
<dbReference type="InterPro" id="IPR027417">
    <property type="entry name" value="P-loop_NTPase"/>
</dbReference>
<dbReference type="STRING" id="3476.A0A2P5C6Q8"/>
<accession>A0A2P5C6Q8</accession>
<evidence type="ECO:0000256" key="6">
    <source>
        <dbReference type="ARBA" id="ARBA00023134"/>
    </source>
</evidence>
<evidence type="ECO:0000256" key="2">
    <source>
        <dbReference type="ARBA" id="ARBA00022741"/>
    </source>
</evidence>
<evidence type="ECO:0000256" key="3">
    <source>
        <dbReference type="ARBA" id="ARBA00022801"/>
    </source>
</evidence>
<dbReference type="Gene3D" id="3.40.50.300">
    <property type="entry name" value="P-loop containing nucleotide triphosphate hydrolases"/>
    <property type="match status" value="1"/>
</dbReference>
<dbReference type="GO" id="GO:0005525">
    <property type="term" value="F:GTP binding"/>
    <property type="evidence" value="ECO:0007669"/>
    <property type="project" value="UniProtKB-KW"/>
</dbReference>
<evidence type="ECO:0000313" key="9">
    <source>
        <dbReference type="Proteomes" id="UP000237105"/>
    </source>
</evidence>
<name>A0A2P5C6Q8_PARAD</name>
<keyword evidence="6" id="KW-0342">GTP-binding</keyword>
<dbReference type="Pfam" id="PF01926">
    <property type="entry name" value="MMR_HSR1"/>
    <property type="match status" value="1"/>
</dbReference>
<dbReference type="SUPFAM" id="SSF52540">
    <property type="entry name" value="P-loop containing nucleoside triphosphate hydrolases"/>
    <property type="match status" value="1"/>
</dbReference>